<protein>
    <submittedName>
        <fullName evidence="1">Uncharacterized protein</fullName>
    </submittedName>
</protein>
<accession>A0A0F9KDL9</accession>
<dbReference type="AlphaFoldDB" id="A0A0F9KDL9"/>
<organism evidence="1">
    <name type="scientific">marine sediment metagenome</name>
    <dbReference type="NCBI Taxonomy" id="412755"/>
    <lineage>
        <taxon>unclassified sequences</taxon>
        <taxon>metagenomes</taxon>
        <taxon>ecological metagenomes</taxon>
    </lineage>
</organism>
<proteinExistence type="predicted"/>
<evidence type="ECO:0000313" key="1">
    <source>
        <dbReference type="EMBL" id="KKM80053.1"/>
    </source>
</evidence>
<name>A0A0F9KDL9_9ZZZZ</name>
<gene>
    <name evidence="1" type="ORF">LCGC14_1343780</name>
</gene>
<comment type="caution">
    <text evidence="1">The sequence shown here is derived from an EMBL/GenBank/DDBJ whole genome shotgun (WGS) entry which is preliminary data.</text>
</comment>
<dbReference type="EMBL" id="LAZR01008240">
    <property type="protein sequence ID" value="KKM80053.1"/>
    <property type="molecule type" value="Genomic_DNA"/>
</dbReference>
<reference evidence="1" key="1">
    <citation type="journal article" date="2015" name="Nature">
        <title>Complex archaea that bridge the gap between prokaryotes and eukaryotes.</title>
        <authorList>
            <person name="Spang A."/>
            <person name="Saw J.H."/>
            <person name="Jorgensen S.L."/>
            <person name="Zaremba-Niedzwiedzka K."/>
            <person name="Martijn J."/>
            <person name="Lind A.E."/>
            <person name="van Eijk R."/>
            <person name="Schleper C."/>
            <person name="Guy L."/>
            <person name="Ettema T.J."/>
        </authorList>
    </citation>
    <scope>NUCLEOTIDE SEQUENCE</scope>
</reference>
<sequence>MKYARSTTLIRQLNHGSSINHPWIKHGLSMTQPWKCIFLYLASLQARLKDSARTVQP</sequence>